<gene>
    <name evidence="2" type="ORF">ILYODFUR_022340</name>
</gene>
<dbReference type="PANTHER" id="PTHR15012:SF33">
    <property type="entry name" value="PROTEIN SHROOM3"/>
    <property type="match status" value="1"/>
</dbReference>
<dbReference type="InterPro" id="IPR027685">
    <property type="entry name" value="Shroom_fam"/>
</dbReference>
<dbReference type="PANTHER" id="PTHR15012">
    <property type="entry name" value="APICAL PROTEIN/SHROOM-RELATED"/>
    <property type="match status" value="1"/>
</dbReference>
<sequence>MAIAKICTIKTSTVHTIFYLHRRSEQASRPHSWHSTKLGEGQPDLEGGMMDSLTTSWHQSYPTSASTTDLSGGFDTTGGYLRKSPDQYSSRGSMESLDPTQSPHHHPAIQQQHPLGHRSHSGSHPAYSSCQQLSSARFMKHPPKQASCYCS</sequence>
<protein>
    <submittedName>
        <fullName evidence="2">Uncharacterized protein</fullName>
    </submittedName>
</protein>
<evidence type="ECO:0000256" key="1">
    <source>
        <dbReference type="SAM" id="MobiDB-lite"/>
    </source>
</evidence>
<proteinExistence type="predicted"/>
<feature type="compositionally biased region" description="Polar residues" evidence="1">
    <location>
        <begin position="52"/>
        <end position="70"/>
    </location>
</feature>
<organism evidence="2 3">
    <name type="scientific">Ilyodon furcidens</name>
    <name type="common">goldbreast splitfin</name>
    <dbReference type="NCBI Taxonomy" id="33524"/>
    <lineage>
        <taxon>Eukaryota</taxon>
        <taxon>Metazoa</taxon>
        <taxon>Chordata</taxon>
        <taxon>Craniata</taxon>
        <taxon>Vertebrata</taxon>
        <taxon>Euteleostomi</taxon>
        <taxon>Actinopterygii</taxon>
        <taxon>Neopterygii</taxon>
        <taxon>Teleostei</taxon>
        <taxon>Neoteleostei</taxon>
        <taxon>Acanthomorphata</taxon>
        <taxon>Ovalentaria</taxon>
        <taxon>Atherinomorphae</taxon>
        <taxon>Cyprinodontiformes</taxon>
        <taxon>Goodeidae</taxon>
        <taxon>Ilyodon</taxon>
    </lineage>
</organism>
<name>A0ABV0TY12_9TELE</name>
<keyword evidence="3" id="KW-1185">Reference proteome</keyword>
<reference evidence="2 3" key="1">
    <citation type="submission" date="2021-06" db="EMBL/GenBank/DDBJ databases">
        <authorList>
            <person name="Palmer J.M."/>
        </authorList>
    </citation>
    <scope>NUCLEOTIDE SEQUENCE [LARGE SCALE GENOMIC DNA]</scope>
    <source>
        <strain evidence="3">if_2019</strain>
        <tissue evidence="2">Muscle</tissue>
    </source>
</reference>
<evidence type="ECO:0000313" key="2">
    <source>
        <dbReference type="EMBL" id="MEQ2237356.1"/>
    </source>
</evidence>
<dbReference type="Proteomes" id="UP001482620">
    <property type="component" value="Unassembled WGS sequence"/>
</dbReference>
<feature type="region of interest" description="Disordered" evidence="1">
    <location>
        <begin position="25"/>
        <end position="128"/>
    </location>
</feature>
<accession>A0ABV0TY12</accession>
<dbReference type="EMBL" id="JAHRIQ010048797">
    <property type="protein sequence ID" value="MEQ2237356.1"/>
    <property type="molecule type" value="Genomic_DNA"/>
</dbReference>
<comment type="caution">
    <text evidence="2">The sequence shown here is derived from an EMBL/GenBank/DDBJ whole genome shotgun (WGS) entry which is preliminary data.</text>
</comment>
<evidence type="ECO:0000313" key="3">
    <source>
        <dbReference type="Proteomes" id="UP001482620"/>
    </source>
</evidence>